<evidence type="ECO:0000313" key="2">
    <source>
        <dbReference type="Proteomes" id="UP000887116"/>
    </source>
</evidence>
<dbReference type="OrthoDB" id="6334764at2759"/>
<protein>
    <submittedName>
        <fullName evidence="1">Uncharacterized protein</fullName>
    </submittedName>
</protein>
<dbReference type="Gene3D" id="3.30.900.20">
    <property type="match status" value="1"/>
</dbReference>
<organism evidence="1 2">
    <name type="scientific">Trichonephila clavata</name>
    <name type="common">Joro spider</name>
    <name type="synonym">Nephila clavata</name>
    <dbReference type="NCBI Taxonomy" id="2740835"/>
    <lineage>
        <taxon>Eukaryota</taxon>
        <taxon>Metazoa</taxon>
        <taxon>Ecdysozoa</taxon>
        <taxon>Arthropoda</taxon>
        <taxon>Chelicerata</taxon>
        <taxon>Arachnida</taxon>
        <taxon>Araneae</taxon>
        <taxon>Araneomorphae</taxon>
        <taxon>Entelegynae</taxon>
        <taxon>Araneoidea</taxon>
        <taxon>Nephilidae</taxon>
        <taxon>Trichonephila</taxon>
    </lineage>
</organism>
<dbReference type="InterPro" id="IPR053729">
    <property type="entry name" value="MAD2L1BP_domain_sf"/>
</dbReference>
<proteinExistence type="predicted"/>
<dbReference type="EMBL" id="BMAO01014872">
    <property type="protein sequence ID" value="GFQ97719.1"/>
    <property type="molecule type" value="Genomic_DNA"/>
</dbReference>
<keyword evidence="2" id="KW-1185">Reference proteome</keyword>
<dbReference type="AlphaFoldDB" id="A0A8X6I3V0"/>
<dbReference type="GO" id="GO:0005634">
    <property type="term" value="C:nucleus"/>
    <property type="evidence" value="ECO:0007669"/>
    <property type="project" value="InterPro"/>
</dbReference>
<dbReference type="Pfam" id="PF06581">
    <property type="entry name" value="p31comet"/>
    <property type="match status" value="1"/>
</dbReference>
<dbReference type="Proteomes" id="UP000887116">
    <property type="component" value="Unassembled WGS sequence"/>
</dbReference>
<dbReference type="PANTHER" id="PTHR15681:SF1">
    <property type="entry name" value="MAD2L1-BINDING PROTEIN"/>
    <property type="match status" value="1"/>
</dbReference>
<reference evidence="1" key="1">
    <citation type="submission" date="2020-07" db="EMBL/GenBank/DDBJ databases">
        <title>Multicomponent nature underlies the extraordinary mechanical properties of spider dragline silk.</title>
        <authorList>
            <person name="Kono N."/>
            <person name="Nakamura H."/>
            <person name="Mori M."/>
            <person name="Yoshida Y."/>
            <person name="Ohtoshi R."/>
            <person name="Malay A.D."/>
            <person name="Moran D.A.P."/>
            <person name="Tomita M."/>
            <person name="Numata K."/>
            <person name="Arakawa K."/>
        </authorList>
    </citation>
    <scope>NUCLEOTIDE SEQUENCE</scope>
</reference>
<comment type="caution">
    <text evidence="1">The sequence shown here is derived from an EMBL/GenBank/DDBJ whole genome shotgun (WGS) entry which is preliminary data.</text>
</comment>
<accession>A0A8X6I3V0</accession>
<name>A0A8X6I3V0_TRICU</name>
<dbReference type="GO" id="GO:0007096">
    <property type="term" value="P:regulation of exit from mitosis"/>
    <property type="evidence" value="ECO:0007669"/>
    <property type="project" value="InterPro"/>
</dbReference>
<dbReference type="InterPro" id="IPR009511">
    <property type="entry name" value="MAD1/Cdc20-bound-Mad2-bd"/>
</dbReference>
<dbReference type="PANTHER" id="PTHR15681">
    <property type="entry name" value="MAD2L1-BINDING PROTEIN"/>
    <property type="match status" value="1"/>
</dbReference>
<gene>
    <name evidence="1" type="primary">NCL1_53315</name>
    <name evidence="1" type="ORF">TNCT_589321</name>
</gene>
<evidence type="ECO:0000313" key="1">
    <source>
        <dbReference type="EMBL" id="GFQ97719.1"/>
    </source>
</evidence>
<sequence length="271" mass="31190">MSEYFIKFPQPVSRETLGQLVTEYFKYILYSRGQFPLPLDQLVSKLVMKHAVEAESSRLENYMIYSDNPNLQCSRSGIVQKTNITVEKKKKLYEETIQKFDKFFKELSTILGNQDVLEVVMNLGPNMMSPKEVHRITFPACCTHPKCSQNPAPFHKCRLLFFKKILQVDPLNSMASDNILPISVLLLLKTGGVLTEHMEHKRFYALPQRCRKITVHFNNFCQELTTHLADLQDNSLTNSEETVTNSEGIQKEGLWVKLKPDLKGFKEGKVV</sequence>